<evidence type="ECO:0000256" key="2">
    <source>
        <dbReference type="SAM" id="Coils"/>
    </source>
</evidence>
<evidence type="ECO:0000313" key="6">
    <source>
        <dbReference type="Proteomes" id="UP001281761"/>
    </source>
</evidence>
<proteinExistence type="predicted"/>
<dbReference type="PANTHER" id="PTHR12630">
    <property type="entry name" value="N-LINKED OLIGOSACCHARIDE PROCESSING"/>
    <property type="match status" value="1"/>
</dbReference>
<feature type="compositionally biased region" description="Acidic residues" evidence="3">
    <location>
        <begin position="1030"/>
        <end position="1045"/>
    </location>
</feature>
<evidence type="ECO:0000313" key="5">
    <source>
        <dbReference type="EMBL" id="KAK2964934.1"/>
    </source>
</evidence>
<accession>A0ABQ9YMF4</accession>
<feature type="compositionally biased region" description="Basic and acidic residues" evidence="3">
    <location>
        <begin position="1156"/>
        <end position="1166"/>
    </location>
</feature>
<organism evidence="5 6">
    <name type="scientific">Blattamonas nauphoetae</name>
    <dbReference type="NCBI Taxonomy" id="2049346"/>
    <lineage>
        <taxon>Eukaryota</taxon>
        <taxon>Metamonada</taxon>
        <taxon>Preaxostyla</taxon>
        <taxon>Oxymonadida</taxon>
        <taxon>Blattamonas</taxon>
    </lineage>
</organism>
<feature type="region of interest" description="Disordered" evidence="3">
    <location>
        <begin position="973"/>
        <end position="1050"/>
    </location>
</feature>
<dbReference type="Gene3D" id="4.10.400.10">
    <property type="entry name" value="Low-density Lipoprotein Receptor"/>
    <property type="match status" value="1"/>
</dbReference>
<dbReference type="InterPro" id="IPR036055">
    <property type="entry name" value="LDL_receptor-like_sf"/>
</dbReference>
<dbReference type="InterPro" id="IPR028146">
    <property type="entry name" value="PRKCSH_N"/>
</dbReference>
<feature type="compositionally biased region" description="Basic and acidic residues" evidence="3">
    <location>
        <begin position="973"/>
        <end position="1025"/>
    </location>
</feature>
<evidence type="ECO:0000259" key="4">
    <source>
        <dbReference type="Pfam" id="PF12999"/>
    </source>
</evidence>
<feature type="compositionally biased region" description="Basic and acidic residues" evidence="3">
    <location>
        <begin position="1121"/>
        <end position="1148"/>
    </location>
</feature>
<feature type="region of interest" description="Disordered" evidence="3">
    <location>
        <begin position="1121"/>
        <end position="1216"/>
    </location>
</feature>
<dbReference type="EMBL" id="JARBJD010000001">
    <property type="protein sequence ID" value="KAK2964934.1"/>
    <property type="molecule type" value="Genomic_DNA"/>
</dbReference>
<feature type="compositionally biased region" description="Polar residues" evidence="3">
    <location>
        <begin position="512"/>
        <end position="522"/>
    </location>
</feature>
<dbReference type="InterPro" id="IPR039794">
    <property type="entry name" value="Gtb1-like"/>
</dbReference>
<protein>
    <submittedName>
        <fullName evidence="5">Glucosidase 2 subunit beta</fullName>
    </submittedName>
</protein>
<feature type="compositionally biased region" description="Basic and acidic residues" evidence="3">
    <location>
        <begin position="1249"/>
        <end position="1274"/>
    </location>
</feature>
<dbReference type="CDD" id="cd00112">
    <property type="entry name" value="LDLa"/>
    <property type="match status" value="2"/>
</dbReference>
<evidence type="ECO:0000256" key="3">
    <source>
        <dbReference type="SAM" id="MobiDB-lite"/>
    </source>
</evidence>
<dbReference type="InterPro" id="IPR002172">
    <property type="entry name" value="LDrepeatLR_classA_rpt"/>
</dbReference>
<feature type="coiled-coil region" evidence="2">
    <location>
        <begin position="148"/>
        <end position="185"/>
    </location>
</feature>
<sequence>MFWFAFIVHYALCGRYQFSWHLHGVHPEEHYLYTNNTFTCKDGSKTIPISKVNDDICDCPDGSDEPGTSACPRGKFWCINRGGKGIFIDSSKVGDGICDCCDGSDEMDENGTTKCINTCRITSSNPFIYMPRQYDNLEEGKINREIEVNAAKLIEEDYKRELAELRENLKDIAEQLDLMEELESDWLDVSDVVRGLVKKDRRRRLHEVKMKVAREHMRPQFNVTDWGLGFMFYDYGKDNVSELNNPGSSKLSTARRIPVMFLNTTLSQTPLISLPSGKTHISADCRFDFNGEEESARIFEFLESRRIGRTLKAAYSTRASEWERWWGEDDPDDREKLTIIQMDDVWEDKRKETALSFLKRERFRTRLLKRINKEAVNWIPDEKEETFGRDWLLKKDEDRQWREWKVRTMLEGKNLGGVELVDEPQEPTTTTIDARAVFVFNTTDDANGTTTDESGTSSESHSGTETNGTRTSYFEQEAPTSTNPITTPPPSTSSSDEDDGSVKGQAGRTGQKKTGSGSQNLVDMSVMDAVKKELEKDGPQTDEQGRINGAFFGNTNRTYQPNFSEKISHPIFKEYLQTDEMIRKKMLQMMTVKNEEERIKLEEEVQTLRMKQSELSPQVESEHNKLVEINQKDKELQKLREEQAWHPITKELYDAAVARRQKRKEEDFKNGQITEEEMNEPIDLKLSQLEPWEKYEPRADLAEETPRNIQTRMEIALAHEREKNKTEAEFMNPPAQMDKLDRPEDHPSYDMTYLHKNLTGKYKPREKPTTPVEEILYLVGRHPLFLPEGKKKKSSIINHNLLLPPSETEKETKKGTSTSLVPRLSSQEMVVQAEINSLVEAYERDERRTGRKNVPLWVSPFQWKIVYSAEEKDKMYRRIAEIEAFLSQDYGPDRCFLPVKDEDFEIRQKGQDFVFSSLSKFTKRGTKREWWNYEHRKRGKQKKSTKESWKDEVLGDYPMWMDDYMGLLMRRAKTEEQKEREQREKDQQGRHDPHFAEKMREEAERKREREEEKRRKEEERRREAEASGEFTEDNPEEEEKEEPDDPWSKTVHVHFVCGLESRLFRVAERSKTEWEAIFETPCMCTDEHMNKMELKKRLRELEEEKEEQATTQVEYELMVKREEKKKEERARAELRELERQQKEDERVASVRKKRKEDKIARQKEKALIQASLDEARRRKLDPEERKKEEERIKQQKLEEEKRLAEEKKEEERLKKVRSKDMIEKEIRKTMPDYGMKGLHASEFGWDPEGEMKRKQKEEKRLKKLEDKRRMAKGEETEEEKEERERRMKELEDEKAMNVELGIRDEL</sequence>
<keyword evidence="2" id="KW-0175">Coiled coil</keyword>
<dbReference type="Pfam" id="PF12999">
    <property type="entry name" value="PRKCSH-like"/>
    <property type="match status" value="1"/>
</dbReference>
<gene>
    <name evidence="5" type="ORF">BLNAU_235</name>
</gene>
<dbReference type="SUPFAM" id="SSF57424">
    <property type="entry name" value="LDL receptor-like module"/>
    <property type="match status" value="1"/>
</dbReference>
<feature type="compositionally biased region" description="Low complexity" evidence="3">
    <location>
        <begin position="444"/>
        <end position="469"/>
    </location>
</feature>
<reference evidence="5 6" key="1">
    <citation type="journal article" date="2022" name="bioRxiv">
        <title>Genomics of Preaxostyla Flagellates Illuminates Evolutionary Transitions and the Path Towards Mitochondrial Loss.</title>
        <authorList>
            <person name="Novak L.V.F."/>
            <person name="Treitli S.C."/>
            <person name="Pyrih J."/>
            <person name="Halakuc P."/>
            <person name="Pipaliya S.V."/>
            <person name="Vacek V."/>
            <person name="Brzon O."/>
            <person name="Soukal P."/>
            <person name="Eme L."/>
            <person name="Dacks J.B."/>
            <person name="Karnkowska A."/>
            <person name="Elias M."/>
            <person name="Hampl V."/>
        </authorList>
    </citation>
    <scope>NUCLEOTIDE SEQUENCE [LARGE SCALE GENOMIC DNA]</scope>
    <source>
        <strain evidence="5">NAU3</strain>
        <tissue evidence="5">Gut</tissue>
    </source>
</reference>
<evidence type="ECO:0000256" key="1">
    <source>
        <dbReference type="ARBA" id="ARBA00023157"/>
    </source>
</evidence>
<feature type="region of interest" description="Disordered" evidence="3">
    <location>
        <begin position="1233"/>
        <end position="1306"/>
    </location>
</feature>
<keyword evidence="1" id="KW-1015">Disulfide bond</keyword>
<feature type="compositionally biased region" description="Basic and acidic residues" evidence="3">
    <location>
        <begin position="1173"/>
        <end position="1216"/>
    </location>
</feature>
<name>A0ABQ9YMF4_9EUKA</name>
<comment type="caution">
    <text evidence="5">The sequence shown here is derived from an EMBL/GenBank/DDBJ whole genome shotgun (WGS) entry which is preliminary data.</text>
</comment>
<feature type="domain" description="Glucosidase II beta subunit N-terminal" evidence="4">
    <location>
        <begin position="21"/>
        <end position="171"/>
    </location>
</feature>
<keyword evidence="6" id="KW-1185">Reference proteome</keyword>
<dbReference type="PANTHER" id="PTHR12630:SF1">
    <property type="entry name" value="GLUCOSIDASE 2 SUBUNIT BETA"/>
    <property type="match status" value="1"/>
</dbReference>
<dbReference type="Proteomes" id="UP001281761">
    <property type="component" value="Unassembled WGS sequence"/>
</dbReference>
<feature type="compositionally biased region" description="Basic and acidic residues" evidence="3">
    <location>
        <begin position="1282"/>
        <end position="1306"/>
    </location>
</feature>
<feature type="region of interest" description="Disordered" evidence="3">
    <location>
        <begin position="444"/>
        <end position="523"/>
    </location>
</feature>